<protein>
    <submittedName>
        <fullName evidence="3">Serpin B</fullName>
    </submittedName>
</protein>
<dbReference type="PANTHER" id="PTHR11461:SF211">
    <property type="entry name" value="GH10112P-RELATED"/>
    <property type="match status" value="1"/>
</dbReference>
<dbReference type="InterPro" id="IPR036186">
    <property type="entry name" value="Serpin_sf"/>
</dbReference>
<sequence length="372" mass="39445">MAASATERAHLRFALAVHRAVAGRSGDSCYSPYSVASALGLVATAGRGATGDEVATLLAGSADGVPEQARLLREAAALPGASEGQDGAVLAVSNTLWAWEELRIAHEFTGELARWPGGTLATAPFVSDPEAARGMINADVAKATRDLIPELLSPGDVADDTVASLVNALYLRAGWLFPFREDDTAPADFHPPSGTRRVPMMRQSEQLGYAAGHGWRLVSLAAEGDVEAVALLPEGELADQESTLDADLLRELLSARRTTQVDLAMPRFSLDVRSELTRALRSLGVETMFTRAADFGALTEDARMFVSGVLHQAVLRVGESGLEGAAATAAMMRLVSMPAGEPVTVELDRPFLFLVRHRGTGAVYFLARIVEP</sequence>
<dbReference type="AlphaFoldDB" id="A0A2T0LTN8"/>
<dbReference type="Gene3D" id="2.30.39.10">
    <property type="entry name" value="Alpha-1-antitrypsin, domain 1"/>
    <property type="match status" value="2"/>
</dbReference>
<dbReference type="Proteomes" id="UP000238362">
    <property type="component" value="Unassembled WGS sequence"/>
</dbReference>
<feature type="domain" description="Serpin" evidence="2">
    <location>
        <begin position="15"/>
        <end position="372"/>
    </location>
</feature>
<dbReference type="SUPFAM" id="SSF56574">
    <property type="entry name" value="Serpins"/>
    <property type="match status" value="1"/>
</dbReference>
<evidence type="ECO:0000256" key="1">
    <source>
        <dbReference type="RuleBase" id="RU000411"/>
    </source>
</evidence>
<dbReference type="OrthoDB" id="9764871at2"/>
<proteinExistence type="inferred from homology"/>
<dbReference type="InterPro" id="IPR023795">
    <property type="entry name" value="Serpin_CS"/>
</dbReference>
<dbReference type="Pfam" id="PF00079">
    <property type="entry name" value="Serpin"/>
    <property type="match status" value="1"/>
</dbReference>
<evidence type="ECO:0000313" key="3">
    <source>
        <dbReference type="EMBL" id="PRX47085.1"/>
    </source>
</evidence>
<dbReference type="Gene3D" id="3.30.497.10">
    <property type="entry name" value="Antithrombin, subunit I, domain 2"/>
    <property type="match status" value="1"/>
</dbReference>
<gene>
    <name evidence="3" type="ORF">B0I33_106184</name>
</gene>
<name>A0A2T0LTN8_9PSEU</name>
<dbReference type="PANTHER" id="PTHR11461">
    <property type="entry name" value="SERINE PROTEASE INHIBITOR, SERPIN"/>
    <property type="match status" value="1"/>
</dbReference>
<dbReference type="InterPro" id="IPR042178">
    <property type="entry name" value="Serpin_sf_1"/>
</dbReference>
<dbReference type="GO" id="GO:0005615">
    <property type="term" value="C:extracellular space"/>
    <property type="evidence" value="ECO:0007669"/>
    <property type="project" value="InterPro"/>
</dbReference>
<dbReference type="RefSeq" id="WP_106179619.1">
    <property type="nucleotide sequence ID" value="NZ_PVNH01000006.1"/>
</dbReference>
<reference evidence="3 4" key="1">
    <citation type="submission" date="2018-03" db="EMBL/GenBank/DDBJ databases">
        <title>Genomic Encyclopedia of Type Strains, Phase III (KMG-III): the genomes of soil and plant-associated and newly described type strains.</title>
        <authorList>
            <person name="Whitman W."/>
        </authorList>
    </citation>
    <scope>NUCLEOTIDE SEQUENCE [LARGE SCALE GENOMIC DNA]</scope>
    <source>
        <strain evidence="3 4">CGMCC 4.7125</strain>
    </source>
</reference>
<dbReference type="EMBL" id="PVNH01000006">
    <property type="protein sequence ID" value="PRX47085.1"/>
    <property type="molecule type" value="Genomic_DNA"/>
</dbReference>
<comment type="similarity">
    <text evidence="1">Belongs to the serpin family.</text>
</comment>
<dbReference type="SMART" id="SM00093">
    <property type="entry name" value="SERPIN"/>
    <property type="match status" value="1"/>
</dbReference>
<evidence type="ECO:0000313" key="4">
    <source>
        <dbReference type="Proteomes" id="UP000238362"/>
    </source>
</evidence>
<accession>A0A2T0LTN8</accession>
<dbReference type="GO" id="GO:0004867">
    <property type="term" value="F:serine-type endopeptidase inhibitor activity"/>
    <property type="evidence" value="ECO:0007669"/>
    <property type="project" value="InterPro"/>
</dbReference>
<dbReference type="CDD" id="cd19590">
    <property type="entry name" value="serpin_thermopin-like"/>
    <property type="match status" value="1"/>
</dbReference>
<dbReference type="PROSITE" id="PS00284">
    <property type="entry name" value="SERPIN"/>
    <property type="match status" value="1"/>
</dbReference>
<organism evidence="3 4">
    <name type="scientific">Prauserella shujinwangii</name>
    <dbReference type="NCBI Taxonomy" id="1453103"/>
    <lineage>
        <taxon>Bacteria</taxon>
        <taxon>Bacillati</taxon>
        <taxon>Actinomycetota</taxon>
        <taxon>Actinomycetes</taxon>
        <taxon>Pseudonocardiales</taxon>
        <taxon>Pseudonocardiaceae</taxon>
        <taxon>Prauserella</taxon>
    </lineage>
</organism>
<keyword evidence="4" id="KW-1185">Reference proteome</keyword>
<dbReference type="InterPro" id="IPR000215">
    <property type="entry name" value="Serpin_fam"/>
</dbReference>
<comment type="caution">
    <text evidence="3">The sequence shown here is derived from an EMBL/GenBank/DDBJ whole genome shotgun (WGS) entry which is preliminary data.</text>
</comment>
<dbReference type="InterPro" id="IPR042185">
    <property type="entry name" value="Serpin_sf_2"/>
</dbReference>
<dbReference type="InterPro" id="IPR023796">
    <property type="entry name" value="Serpin_dom"/>
</dbReference>
<evidence type="ECO:0000259" key="2">
    <source>
        <dbReference type="SMART" id="SM00093"/>
    </source>
</evidence>